<protein>
    <submittedName>
        <fullName evidence="2">Chromosome 1 open reading frame 216</fullName>
    </submittedName>
</protein>
<dbReference type="AlphaFoldDB" id="A0A8C5LJ84"/>
<dbReference type="Proteomes" id="UP000694569">
    <property type="component" value="Unplaced"/>
</dbReference>
<accession>A0A8C5LJ84</accession>
<evidence type="ECO:0000313" key="2">
    <source>
        <dbReference type="Ensembl" id="ENSLLEP00000000320.1"/>
    </source>
</evidence>
<reference evidence="2" key="1">
    <citation type="submission" date="2025-08" db="UniProtKB">
        <authorList>
            <consortium name="Ensembl"/>
        </authorList>
    </citation>
    <scope>IDENTIFICATION</scope>
</reference>
<dbReference type="PANTHER" id="PTHR35673:SF1">
    <property type="entry name" value="UPF0500 PROTEIN C1ORF216"/>
    <property type="match status" value="1"/>
</dbReference>
<feature type="compositionally biased region" description="Low complexity" evidence="1">
    <location>
        <begin position="201"/>
        <end position="213"/>
    </location>
</feature>
<feature type="compositionally biased region" description="Basic and acidic residues" evidence="1">
    <location>
        <begin position="106"/>
        <end position="119"/>
    </location>
</feature>
<name>A0A8C5LJ84_9ANUR</name>
<evidence type="ECO:0000313" key="3">
    <source>
        <dbReference type="Proteomes" id="UP000694569"/>
    </source>
</evidence>
<feature type="region of interest" description="Disordered" evidence="1">
    <location>
        <begin position="106"/>
        <end position="249"/>
    </location>
</feature>
<sequence length="334" mass="37906">MVPVAEIWQAGSRVVDTESQYTAEKDPFVEASSAGHFHSMNGQRVKSELQKMLSIQKADVTPHQPPFYVVKPLGSLTLICEKERKQDANLNILEVDYDRNENWRQEKKMLDDPETKLKEDEEMSSVEDNRNHLKKKALGQLKVTKSEGISLSSSDEEEEEIRSPPEGAEILQLVGEKPPNDTTIQGADCPTSPLEDNGYASSSLSIESPDSISGNIWEDTPIQAENPQDEADTEQSDVESSSDSESLSHTLVEAYQSLQDREMLKEREKEKHHAQLTMYRRLALLRWIRCLQQKVRDQQNRLQESFDTILDNRKEILRHIQHGSNKGLPAKEAA</sequence>
<dbReference type="GeneTree" id="ENSGT00390000001867"/>
<dbReference type="Ensembl" id="ENSLLET00000000338.1">
    <property type="protein sequence ID" value="ENSLLEP00000000320.1"/>
    <property type="gene ID" value="ENSLLEG00000000209.1"/>
</dbReference>
<dbReference type="PANTHER" id="PTHR35673">
    <property type="entry name" value="UPF0500 PROTEIN C1ORF216"/>
    <property type="match status" value="1"/>
</dbReference>
<dbReference type="Pfam" id="PF15546">
    <property type="entry name" value="DUF4653"/>
    <property type="match status" value="1"/>
</dbReference>
<organism evidence="2 3">
    <name type="scientific">Leptobrachium leishanense</name>
    <name type="common">Leishan spiny toad</name>
    <dbReference type="NCBI Taxonomy" id="445787"/>
    <lineage>
        <taxon>Eukaryota</taxon>
        <taxon>Metazoa</taxon>
        <taxon>Chordata</taxon>
        <taxon>Craniata</taxon>
        <taxon>Vertebrata</taxon>
        <taxon>Euteleostomi</taxon>
        <taxon>Amphibia</taxon>
        <taxon>Batrachia</taxon>
        <taxon>Anura</taxon>
        <taxon>Pelobatoidea</taxon>
        <taxon>Megophryidae</taxon>
        <taxon>Leptobrachium</taxon>
    </lineage>
</organism>
<feature type="compositionally biased region" description="Acidic residues" evidence="1">
    <location>
        <begin position="227"/>
        <end position="242"/>
    </location>
</feature>
<proteinExistence type="predicted"/>
<dbReference type="OrthoDB" id="9900901at2759"/>
<gene>
    <name evidence="2" type="primary">C1orf216</name>
</gene>
<keyword evidence="3" id="KW-1185">Reference proteome</keyword>
<dbReference type="InterPro" id="IPR027812">
    <property type="entry name" value="DUF4653"/>
</dbReference>
<evidence type="ECO:0000256" key="1">
    <source>
        <dbReference type="SAM" id="MobiDB-lite"/>
    </source>
</evidence>
<reference evidence="2" key="2">
    <citation type="submission" date="2025-09" db="UniProtKB">
        <authorList>
            <consortium name="Ensembl"/>
        </authorList>
    </citation>
    <scope>IDENTIFICATION</scope>
</reference>